<geneLocation type="plasmid" evidence="9 10">
    <name>pRLG203</name>
</geneLocation>
<dbReference type="Pfam" id="PF03466">
    <property type="entry name" value="LysR_substrate"/>
    <property type="match status" value="1"/>
</dbReference>
<dbReference type="AlphaFoldDB" id="A0ABF7QZM9"/>
<reference evidence="9 10" key="1">
    <citation type="journal article" date="2010" name="Stand. Genomic Sci.">
        <title>Complete genome sequence of Rhizobium leguminosarum bv trifolii strain WSM2304, an effective microsymbiont of the South American clover Trifolium polymorphum.</title>
        <authorList>
            <person name="Reeve W."/>
            <person name="O'Hara G."/>
            <person name="Chain P."/>
            <person name="Ardley J."/>
            <person name="Brau L."/>
            <person name="Nandesena K."/>
            <person name="Tiwari R."/>
            <person name="Malfatti S."/>
            <person name="Kiss H."/>
            <person name="Lapidus A."/>
            <person name="Copeland A."/>
            <person name="Nolan M."/>
            <person name="Land M."/>
            <person name="Ivanova N."/>
            <person name="Mavromatis K."/>
            <person name="Markowitz V."/>
            <person name="Kyrpides N."/>
            <person name="Melino V."/>
            <person name="Denton M."/>
            <person name="Yates R."/>
            <person name="Howieson J."/>
        </authorList>
    </citation>
    <scope>NUCLEOTIDE SEQUENCE [LARGE SCALE GENOMIC DNA]</scope>
    <source>
        <strain evidence="9 10">WSM2304</strain>
    </source>
</reference>
<name>A0ABF7QZM9_RHILW</name>
<dbReference type="FunFam" id="1.10.10.10:FF:000001">
    <property type="entry name" value="LysR family transcriptional regulator"/>
    <property type="match status" value="1"/>
</dbReference>
<evidence type="ECO:0000256" key="7">
    <source>
        <dbReference type="ARBA" id="ARBA00083243"/>
    </source>
</evidence>
<gene>
    <name evidence="9" type="ordered locus">Rleg2_6249</name>
</gene>
<dbReference type="InterPro" id="IPR036388">
    <property type="entry name" value="WH-like_DNA-bd_sf"/>
</dbReference>
<feature type="domain" description="HTH lysR-type" evidence="8">
    <location>
        <begin position="1"/>
        <end position="58"/>
    </location>
</feature>
<dbReference type="RefSeq" id="WP_012559888.1">
    <property type="nucleotide sequence ID" value="NC_011370.1"/>
</dbReference>
<evidence type="ECO:0000256" key="5">
    <source>
        <dbReference type="ARBA" id="ARBA00054626"/>
    </source>
</evidence>
<accession>A0ABF7QZM9</accession>
<dbReference type="SUPFAM" id="SSF53850">
    <property type="entry name" value="Periplasmic binding protein-like II"/>
    <property type="match status" value="1"/>
</dbReference>
<keyword evidence="10" id="KW-1185">Reference proteome</keyword>
<evidence type="ECO:0000256" key="4">
    <source>
        <dbReference type="ARBA" id="ARBA00023163"/>
    </source>
</evidence>
<evidence type="ECO:0000313" key="10">
    <source>
        <dbReference type="Proteomes" id="UP000008330"/>
    </source>
</evidence>
<dbReference type="GO" id="GO:0003677">
    <property type="term" value="F:DNA binding"/>
    <property type="evidence" value="ECO:0007669"/>
    <property type="project" value="UniProtKB-KW"/>
</dbReference>
<dbReference type="Proteomes" id="UP000008330">
    <property type="component" value="Plasmid pRLG203"/>
</dbReference>
<dbReference type="Gene3D" id="3.40.190.290">
    <property type="match status" value="1"/>
</dbReference>
<evidence type="ECO:0000313" key="9">
    <source>
        <dbReference type="EMBL" id="ACI59622.1"/>
    </source>
</evidence>
<sequence length="325" mass="36384">MNLEDISAVEQVVRCGSLSEASRKFLVSKATLSHRIRRLEAELGVSLFDRGSAELRLTSAGRTFYAYAEKIAKACEEASDAMISQRSEDLIHLRIGTTDELGTNFFAPMALRFLKRAPTVSMELVLLRSTELFDRNSGLDCVIFAGDPPATEAANFVAKKLLTYSSQLCAAPSYLENCGNPASPEQLKAHALVADTSQLRTRPWTLTNGLERSTIYPNGRLSSNDFWMMKLSVVQGFGIGFFPSWFIADDLAKGILVPVLPEWRSEQAHVSLLYRSHRFKNPYIRELIEFFAADFEGFFSFPYREMDLVEGTGPQKKRGRVPNSE</sequence>
<keyword evidence="3" id="KW-0238">DNA-binding</keyword>
<evidence type="ECO:0000256" key="2">
    <source>
        <dbReference type="ARBA" id="ARBA00023015"/>
    </source>
</evidence>
<dbReference type="InterPro" id="IPR000847">
    <property type="entry name" value="LysR_HTH_N"/>
</dbReference>
<dbReference type="SUPFAM" id="SSF46785">
    <property type="entry name" value="Winged helix' DNA-binding domain"/>
    <property type="match status" value="1"/>
</dbReference>
<dbReference type="InterPro" id="IPR058163">
    <property type="entry name" value="LysR-type_TF_proteobact-type"/>
</dbReference>
<organism evidence="9 10">
    <name type="scientific">Rhizobium leguminosarum bv. trifolii (strain WSM2304)</name>
    <dbReference type="NCBI Taxonomy" id="395492"/>
    <lineage>
        <taxon>Bacteria</taxon>
        <taxon>Pseudomonadati</taxon>
        <taxon>Pseudomonadota</taxon>
        <taxon>Alphaproteobacteria</taxon>
        <taxon>Hyphomicrobiales</taxon>
        <taxon>Rhizobiaceae</taxon>
        <taxon>Rhizobium/Agrobacterium group</taxon>
        <taxon>Rhizobium</taxon>
    </lineage>
</organism>
<evidence type="ECO:0000256" key="1">
    <source>
        <dbReference type="ARBA" id="ARBA00009437"/>
    </source>
</evidence>
<dbReference type="PANTHER" id="PTHR30537">
    <property type="entry name" value="HTH-TYPE TRANSCRIPTIONAL REGULATOR"/>
    <property type="match status" value="1"/>
</dbReference>
<evidence type="ECO:0000256" key="6">
    <source>
        <dbReference type="ARBA" id="ARBA00067332"/>
    </source>
</evidence>
<keyword evidence="9" id="KW-0614">Plasmid</keyword>
<keyword evidence="4" id="KW-0804">Transcription</keyword>
<evidence type="ECO:0000256" key="3">
    <source>
        <dbReference type="ARBA" id="ARBA00023125"/>
    </source>
</evidence>
<dbReference type="CDD" id="cd08422">
    <property type="entry name" value="PBP2_CrgA_like"/>
    <property type="match status" value="1"/>
</dbReference>
<dbReference type="KEGG" id="rlt:Rleg2_6249"/>
<dbReference type="PANTHER" id="PTHR30537:SF5">
    <property type="entry name" value="HTH-TYPE TRANSCRIPTIONAL ACTIVATOR TTDR-RELATED"/>
    <property type="match status" value="1"/>
</dbReference>
<comment type="function">
    <text evidence="5">Transcriptional regulator of the ttuABCDE tartrate utilization operon.</text>
</comment>
<dbReference type="Gene3D" id="1.10.10.10">
    <property type="entry name" value="Winged helix-like DNA-binding domain superfamily/Winged helix DNA-binding domain"/>
    <property type="match status" value="1"/>
</dbReference>
<dbReference type="InterPro" id="IPR005119">
    <property type="entry name" value="LysR_subst-bd"/>
</dbReference>
<dbReference type="Pfam" id="PF00126">
    <property type="entry name" value="HTH_1"/>
    <property type="match status" value="1"/>
</dbReference>
<proteinExistence type="inferred from homology"/>
<keyword evidence="2" id="KW-0805">Transcription regulation</keyword>
<dbReference type="EMBL" id="CP001195">
    <property type="protein sequence ID" value="ACI59622.1"/>
    <property type="molecule type" value="Genomic_DNA"/>
</dbReference>
<dbReference type="InterPro" id="IPR036390">
    <property type="entry name" value="WH_DNA-bd_sf"/>
</dbReference>
<dbReference type="PROSITE" id="PS50931">
    <property type="entry name" value="HTH_LYSR"/>
    <property type="match status" value="1"/>
</dbReference>
<comment type="similarity">
    <text evidence="1">Belongs to the LysR transcriptional regulatory family.</text>
</comment>
<protein>
    <recommendedName>
        <fullName evidence="6">HTH-type transcriptional regulator TtuA</fullName>
    </recommendedName>
    <alternativeName>
        <fullName evidence="7">Tartrate utilization transcriptional regulator</fullName>
    </alternativeName>
</protein>
<evidence type="ECO:0000259" key="8">
    <source>
        <dbReference type="PROSITE" id="PS50931"/>
    </source>
</evidence>